<evidence type="ECO:0000313" key="4">
    <source>
        <dbReference type="Proteomes" id="UP001212803"/>
    </source>
</evidence>
<keyword evidence="4" id="KW-1185">Reference proteome</keyword>
<accession>A0ABY7M570</accession>
<feature type="compositionally biased region" description="Low complexity" evidence="1">
    <location>
        <begin position="44"/>
        <end position="75"/>
    </location>
</feature>
<feature type="region of interest" description="Disordered" evidence="1">
    <location>
        <begin position="44"/>
        <end position="85"/>
    </location>
</feature>
<dbReference type="RefSeq" id="WP_270055683.1">
    <property type="nucleotide sequence ID" value="NZ_CP115149.1"/>
</dbReference>
<dbReference type="Proteomes" id="UP001212803">
    <property type="component" value="Chromosome"/>
</dbReference>
<keyword evidence="2" id="KW-1133">Transmembrane helix</keyword>
<evidence type="ECO:0000256" key="1">
    <source>
        <dbReference type="SAM" id="MobiDB-lite"/>
    </source>
</evidence>
<gene>
    <name evidence="3" type="ORF">O0235_10180</name>
</gene>
<feature type="transmembrane region" description="Helical" evidence="2">
    <location>
        <begin position="12"/>
        <end position="37"/>
    </location>
</feature>
<evidence type="ECO:0008006" key="5">
    <source>
        <dbReference type="Google" id="ProtNLM"/>
    </source>
</evidence>
<name>A0ABY7M570_9CHLR</name>
<keyword evidence="2" id="KW-0472">Membrane</keyword>
<protein>
    <recommendedName>
        <fullName evidence="5">DUF3558 domain-containing protein</fullName>
    </recommendedName>
</protein>
<sequence length="532" mass="54762">MPSNPPIRLSGPLGWAIAGVAAAAVFAAGALTARAFFDGGGDAPPAAGGASPGISAPFPARTPFGRPAIPAAAGSPGIGGAGGEDAASSKLGYGMPYQCQAPLPASALGISAVDLEAAGIQPRVPRDGFELIAVSLAAVADCDDQGQPTGTPRPMLSTSWRHTATGLEAYLSQVASSEPLAPVLRSDGAVFAALGYHFSIYVNSYPVRPYDTAKPYPSGPDPRAPEVLRELISKVAPGFDQQCFWTVTDADWSALAAFSVGDPRPAIPSGLALSEVHITAFREPAAGCDTSVKPTEGFGLYAYWNSDQGDIFGVSVTGLPAGADASFPGYIDQYSASWASRGLQFSVWYGGKDGSGSADVIRAVAKALDPSFSDACFVRQRTLTEADIQRLGFRAPVPPAGYTVTRSASFAMDIDPGCQRPQGFAASYSLSWTLEKGADVIDVAIYASPGASASGEFFGWISDYGIGWVTADGTSYNVNAYSKGINPAVSRDDLIAVAKSLDPALDIEKLEKQPGGGAVPPRPAPDAPDKGN</sequence>
<dbReference type="EMBL" id="CP115149">
    <property type="protein sequence ID" value="WBL35155.1"/>
    <property type="molecule type" value="Genomic_DNA"/>
</dbReference>
<evidence type="ECO:0000313" key="3">
    <source>
        <dbReference type="EMBL" id="WBL35155.1"/>
    </source>
</evidence>
<keyword evidence="2" id="KW-0812">Transmembrane</keyword>
<reference evidence="3 4" key="1">
    <citation type="journal article" date="2023" name="ISME J.">
        <title>Thermophilic Dehalococcoidia with unusual traits shed light on an unexpected past.</title>
        <authorList>
            <person name="Palmer M."/>
            <person name="Covington J.K."/>
            <person name="Zhou E.M."/>
            <person name="Thomas S.C."/>
            <person name="Habib N."/>
            <person name="Seymour C.O."/>
            <person name="Lai D."/>
            <person name="Johnston J."/>
            <person name="Hashimi A."/>
            <person name="Jiao J.Y."/>
            <person name="Muok A.R."/>
            <person name="Liu L."/>
            <person name="Xian W.D."/>
            <person name="Zhi X.Y."/>
            <person name="Li M.M."/>
            <person name="Silva L.P."/>
            <person name="Bowen B.P."/>
            <person name="Louie K."/>
            <person name="Briegel A."/>
            <person name="Pett-Ridge J."/>
            <person name="Weber P.K."/>
            <person name="Tocheva E.I."/>
            <person name="Woyke T."/>
            <person name="Northen T.R."/>
            <person name="Mayali X."/>
            <person name="Li W.J."/>
            <person name="Hedlund B.P."/>
        </authorList>
    </citation>
    <scope>NUCLEOTIDE SEQUENCE [LARGE SCALE GENOMIC DNA]</scope>
    <source>
        <strain evidence="3 4">YIM 72310</strain>
    </source>
</reference>
<organism evidence="3 4">
    <name type="scientific">Tepidiforma flava</name>
    <dbReference type="NCBI Taxonomy" id="3004094"/>
    <lineage>
        <taxon>Bacteria</taxon>
        <taxon>Bacillati</taxon>
        <taxon>Chloroflexota</taxon>
        <taxon>Tepidiformia</taxon>
        <taxon>Tepidiformales</taxon>
        <taxon>Tepidiformaceae</taxon>
        <taxon>Tepidiforma</taxon>
    </lineage>
</organism>
<evidence type="ECO:0000256" key="2">
    <source>
        <dbReference type="SAM" id="Phobius"/>
    </source>
</evidence>
<feature type="region of interest" description="Disordered" evidence="1">
    <location>
        <begin position="509"/>
        <end position="532"/>
    </location>
</feature>
<proteinExistence type="predicted"/>